<evidence type="ECO:0000313" key="1">
    <source>
        <dbReference type="EMBL" id="KAK9042054.1"/>
    </source>
</evidence>
<proteinExistence type="predicted"/>
<gene>
    <name evidence="1" type="ORF">V6N11_017135</name>
</gene>
<comment type="caution">
    <text evidence="1">The sequence shown here is derived from an EMBL/GenBank/DDBJ whole genome shotgun (WGS) entry which is preliminary data.</text>
</comment>
<organism evidence="1 2">
    <name type="scientific">Hibiscus sabdariffa</name>
    <name type="common">roselle</name>
    <dbReference type="NCBI Taxonomy" id="183260"/>
    <lineage>
        <taxon>Eukaryota</taxon>
        <taxon>Viridiplantae</taxon>
        <taxon>Streptophyta</taxon>
        <taxon>Embryophyta</taxon>
        <taxon>Tracheophyta</taxon>
        <taxon>Spermatophyta</taxon>
        <taxon>Magnoliopsida</taxon>
        <taxon>eudicotyledons</taxon>
        <taxon>Gunneridae</taxon>
        <taxon>Pentapetalae</taxon>
        <taxon>rosids</taxon>
        <taxon>malvids</taxon>
        <taxon>Malvales</taxon>
        <taxon>Malvaceae</taxon>
        <taxon>Malvoideae</taxon>
        <taxon>Hibiscus</taxon>
    </lineage>
</organism>
<evidence type="ECO:0000313" key="2">
    <source>
        <dbReference type="Proteomes" id="UP001396334"/>
    </source>
</evidence>
<keyword evidence="2" id="KW-1185">Reference proteome</keyword>
<accession>A0ABR2TXN4</accession>
<protein>
    <submittedName>
        <fullName evidence="1">Uncharacterized protein</fullName>
    </submittedName>
</protein>
<reference evidence="1 2" key="1">
    <citation type="journal article" date="2024" name="G3 (Bethesda)">
        <title>Genome assembly of Hibiscus sabdariffa L. provides insights into metabolisms of medicinal natural products.</title>
        <authorList>
            <person name="Kim T."/>
        </authorList>
    </citation>
    <scope>NUCLEOTIDE SEQUENCE [LARGE SCALE GENOMIC DNA]</scope>
    <source>
        <strain evidence="1">TK-2024</strain>
        <tissue evidence="1">Old leaves</tissue>
    </source>
</reference>
<dbReference type="Proteomes" id="UP001396334">
    <property type="component" value="Unassembled WGS sequence"/>
</dbReference>
<dbReference type="EMBL" id="JBBPBN010000004">
    <property type="protein sequence ID" value="KAK9042054.1"/>
    <property type="molecule type" value="Genomic_DNA"/>
</dbReference>
<sequence>MEIHVKLGEERERLYHSRQIWVLQREKKRKKKEIPVTGLTLLTSGIKNLKEESGSTRSRTNCSRTWTTSALSVLTGGDQQQQTARKQRRC</sequence>
<name>A0ABR2TXN4_9ROSI</name>